<protein>
    <recommendedName>
        <fullName evidence="3">SatD family (SatD)</fullName>
    </recommendedName>
</protein>
<dbReference type="Proteomes" id="UP000184248">
    <property type="component" value="Unassembled WGS sequence"/>
</dbReference>
<dbReference type="RefSeq" id="WP_064698207.1">
    <property type="nucleotide sequence ID" value="NZ_BDEO01000001.1"/>
</dbReference>
<proteinExistence type="predicted"/>
<sequence length="213" mass="23312">MTQHIAVLTGDIIDSRRIADSRRLHGVLDETLEHLASHHDGRYERFRGDGFQLAMPNAATALDVAVALRAALVMHGETQRWDARVAVAVGADTWQPDAPLAAADGPVFVASGQGLDAMGDETHLTLALVDAPEDPGLALLIRYVDELIDGWSRHAAEITHLRLWHDASQQALADRLGIRQPSVHKRLRTARWALLADTLAFFRSRLAMEGPSS</sequence>
<organism evidence="1 2">
    <name type="scientific">Halomonas caseinilytica</name>
    <dbReference type="NCBI Taxonomy" id="438744"/>
    <lineage>
        <taxon>Bacteria</taxon>
        <taxon>Pseudomonadati</taxon>
        <taxon>Pseudomonadota</taxon>
        <taxon>Gammaproteobacteria</taxon>
        <taxon>Oceanospirillales</taxon>
        <taxon>Halomonadaceae</taxon>
        <taxon>Halomonas</taxon>
    </lineage>
</organism>
<name>A0A1M6NE18_9GAMM</name>
<evidence type="ECO:0000313" key="2">
    <source>
        <dbReference type="Proteomes" id="UP000184248"/>
    </source>
</evidence>
<dbReference type="EMBL" id="FRAL01000001">
    <property type="protein sequence ID" value="SHJ93854.1"/>
    <property type="molecule type" value="Genomic_DNA"/>
</dbReference>
<dbReference type="OrthoDB" id="7064118at2"/>
<evidence type="ECO:0008006" key="3">
    <source>
        <dbReference type="Google" id="ProtNLM"/>
    </source>
</evidence>
<accession>A0A1M6NE18</accession>
<dbReference type="Gene3D" id="3.30.70.1230">
    <property type="entry name" value="Nucleotide cyclase"/>
    <property type="match status" value="1"/>
</dbReference>
<dbReference type="SUPFAM" id="SSF55073">
    <property type="entry name" value="Nucleotide cyclase"/>
    <property type="match status" value="1"/>
</dbReference>
<gene>
    <name evidence="1" type="ORF">SAMN05192556_101370</name>
</gene>
<dbReference type="InterPro" id="IPR029787">
    <property type="entry name" value="Nucleotide_cyclase"/>
</dbReference>
<dbReference type="AlphaFoldDB" id="A0A1M6NE18"/>
<reference evidence="2" key="1">
    <citation type="submission" date="2016-11" db="EMBL/GenBank/DDBJ databases">
        <authorList>
            <person name="Varghese N."/>
            <person name="Submissions S."/>
        </authorList>
    </citation>
    <scope>NUCLEOTIDE SEQUENCE [LARGE SCALE GENOMIC DNA]</scope>
    <source>
        <strain evidence="2">ALO Sharm</strain>
    </source>
</reference>
<evidence type="ECO:0000313" key="1">
    <source>
        <dbReference type="EMBL" id="SHJ93854.1"/>
    </source>
</evidence>
<keyword evidence="2" id="KW-1185">Reference proteome</keyword>